<dbReference type="InterPro" id="IPR050194">
    <property type="entry name" value="Glycosyltransferase_grp1"/>
</dbReference>
<accession>A0A644Z6I5</accession>
<dbReference type="Pfam" id="PF13439">
    <property type="entry name" value="Glyco_transf_4"/>
    <property type="match status" value="1"/>
</dbReference>
<reference evidence="2" key="1">
    <citation type="submission" date="2019-08" db="EMBL/GenBank/DDBJ databases">
        <authorList>
            <person name="Kucharzyk K."/>
            <person name="Murdoch R.W."/>
            <person name="Higgins S."/>
            <person name="Loffler F."/>
        </authorList>
    </citation>
    <scope>NUCLEOTIDE SEQUENCE</scope>
</reference>
<dbReference type="PANTHER" id="PTHR45947">
    <property type="entry name" value="SULFOQUINOVOSYL TRANSFERASE SQD2"/>
    <property type="match status" value="1"/>
</dbReference>
<dbReference type="Pfam" id="PF13692">
    <property type="entry name" value="Glyco_trans_1_4"/>
    <property type="match status" value="1"/>
</dbReference>
<gene>
    <name evidence="2" type="primary">mshA_66</name>
    <name evidence="2" type="ORF">SDC9_82492</name>
</gene>
<keyword evidence="2" id="KW-0328">Glycosyltransferase</keyword>
<dbReference type="GO" id="GO:0102710">
    <property type="term" value="F:D-inositol-3-phosphate glycosyltransferase activity"/>
    <property type="evidence" value="ECO:0007669"/>
    <property type="project" value="UniProtKB-EC"/>
</dbReference>
<protein>
    <submittedName>
        <fullName evidence="2">D-inositol-3-phosphate glycosyltransferase</fullName>
        <ecNumber evidence="2">2.4.1.250</ecNumber>
    </submittedName>
</protein>
<dbReference type="PANTHER" id="PTHR45947:SF3">
    <property type="entry name" value="SULFOQUINOVOSYL TRANSFERASE SQD2"/>
    <property type="match status" value="1"/>
</dbReference>
<keyword evidence="2" id="KW-0808">Transferase</keyword>
<name>A0A644Z6I5_9ZZZZ</name>
<evidence type="ECO:0000259" key="1">
    <source>
        <dbReference type="Pfam" id="PF13439"/>
    </source>
</evidence>
<organism evidence="2">
    <name type="scientific">bioreactor metagenome</name>
    <dbReference type="NCBI Taxonomy" id="1076179"/>
    <lineage>
        <taxon>unclassified sequences</taxon>
        <taxon>metagenomes</taxon>
        <taxon>ecological metagenomes</taxon>
    </lineage>
</organism>
<dbReference type="EC" id="2.4.1.250" evidence="2"/>
<comment type="caution">
    <text evidence="2">The sequence shown here is derived from an EMBL/GenBank/DDBJ whole genome shotgun (WGS) entry which is preliminary data.</text>
</comment>
<dbReference type="EMBL" id="VSSQ01007431">
    <property type="protein sequence ID" value="MPM35898.1"/>
    <property type="molecule type" value="Genomic_DNA"/>
</dbReference>
<dbReference type="AlphaFoldDB" id="A0A644Z6I5"/>
<dbReference type="InterPro" id="IPR028098">
    <property type="entry name" value="Glyco_trans_4-like_N"/>
</dbReference>
<proteinExistence type="predicted"/>
<evidence type="ECO:0000313" key="2">
    <source>
        <dbReference type="EMBL" id="MPM35898.1"/>
    </source>
</evidence>
<dbReference type="Gene3D" id="3.40.50.2000">
    <property type="entry name" value="Glycogen Phosphorylase B"/>
    <property type="match status" value="2"/>
</dbReference>
<feature type="domain" description="Glycosyltransferase subfamily 4-like N-terminal" evidence="1">
    <location>
        <begin position="12"/>
        <end position="210"/>
    </location>
</feature>
<dbReference type="SUPFAM" id="SSF53756">
    <property type="entry name" value="UDP-Glycosyltransferase/glycogen phosphorylase"/>
    <property type="match status" value="1"/>
</dbReference>
<sequence>MNVAILNTDAGGGAGIAATRLHKGLMDRGVSSSFVYMRGEPFDGTCCLKAPGSLDADFFLRYIWQMDRSRGGKTLVDLMYSESMQALPGLLKDADVVSAHWVSQFASIEALYALRRAGKPLVWTLHDENVYTGVCHYRNGCEGHLDGCRRCPQVTAEYRPLVEAVFRAKATHLPTDAIFVCPSQWIAAEARRSRLLGGCRIEVIPNGVDVGVFHPDGREEARRALGFSPEDRVILFGAWSLEDRRKGADLLLEAIRIMARYPAPAQAISLGQLKGITFGSGGEIAADIPMLCLGPLPPGERLAMAYRAADVLALPSREDNLPNVMIEALACGTPVVATRVGGIPDAVRDGETGFLASAEDAPGFAAALLRVLFHGGIDRAQCRRRALACYDLREQAQRYEALFSEALSAREAYAPPAKPDMAAEVSALLLPDLLSAAVNDIYYNSEDTLMLQNHIRRFAALAPLWHTKRQYILFGSGLRGRITLGLARNQISFIVDNDPAKWGTELAGVAVYPPEKLLECADPFIFITPLKADAIKLQLQGMGYTEFRNFKALSLYGQEA</sequence>